<evidence type="ECO:0000256" key="1">
    <source>
        <dbReference type="SAM" id="MobiDB-lite"/>
    </source>
</evidence>
<proteinExistence type="predicted"/>
<evidence type="ECO:0008006" key="4">
    <source>
        <dbReference type="Google" id="ProtNLM"/>
    </source>
</evidence>
<protein>
    <recommendedName>
        <fullName evidence="4">RRM domain-containing protein</fullName>
    </recommendedName>
</protein>
<dbReference type="InterPro" id="IPR012677">
    <property type="entry name" value="Nucleotide-bd_a/b_plait_sf"/>
</dbReference>
<organism evidence="2 3">
    <name type="scientific">Capsella rubella</name>
    <dbReference type="NCBI Taxonomy" id="81985"/>
    <lineage>
        <taxon>Eukaryota</taxon>
        <taxon>Viridiplantae</taxon>
        <taxon>Streptophyta</taxon>
        <taxon>Embryophyta</taxon>
        <taxon>Tracheophyta</taxon>
        <taxon>Spermatophyta</taxon>
        <taxon>Magnoliopsida</taxon>
        <taxon>eudicotyledons</taxon>
        <taxon>Gunneridae</taxon>
        <taxon>Pentapetalae</taxon>
        <taxon>rosids</taxon>
        <taxon>malvids</taxon>
        <taxon>Brassicales</taxon>
        <taxon>Brassicaceae</taxon>
        <taxon>Camelineae</taxon>
        <taxon>Capsella</taxon>
    </lineage>
</organism>
<accession>R0GDH7</accession>
<gene>
    <name evidence="2" type="ORF">CARUB_v10028067mg</name>
</gene>
<evidence type="ECO:0000313" key="2">
    <source>
        <dbReference type="EMBL" id="EOA14769.1"/>
    </source>
</evidence>
<keyword evidence="3" id="KW-1185">Reference proteome</keyword>
<dbReference type="GO" id="GO:0003676">
    <property type="term" value="F:nucleic acid binding"/>
    <property type="evidence" value="ECO:0007669"/>
    <property type="project" value="InterPro"/>
</dbReference>
<dbReference type="Proteomes" id="UP000029121">
    <property type="component" value="Unassembled WGS sequence"/>
</dbReference>
<name>R0GDH7_9BRAS</name>
<sequence length="232" mass="26519">MEESAIKLKLMKHFDLCGNLSQIFIPQDLKTRTLKTPLFIDFCGEGQRDNALKLNGSDLEGWTLVVKPSPHQEDRHRLSYLSRKGERDLYVKVYDVPSSVRDIDLTIGLCDHFSSCGEVTCIDLLGHGPFEHERLEFYRLNLVTILGEGCVEKAMERSGRNAQGWNIVIASVFGLPSRRNKVKLTGCEHPDILSAEMEKKEKAKMEKREKAKMEKAKIKKMENPKKKKKTTK</sequence>
<dbReference type="SUPFAM" id="SSF54928">
    <property type="entry name" value="RNA-binding domain, RBD"/>
    <property type="match status" value="1"/>
</dbReference>
<feature type="compositionally biased region" description="Basic and acidic residues" evidence="1">
    <location>
        <begin position="195"/>
        <end position="224"/>
    </location>
</feature>
<dbReference type="Gene3D" id="3.30.70.330">
    <property type="match status" value="1"/>
</dbReference>
<dbReference type="EMBL" id="KB870812">
    <property type="protein sequence ID" value="EOA14769.1"/>
    <property type="molecule type" value="Genomic_DNA"/>
</dbReference>
<dbReference type="STRING" id="81985.R0GDH7"/>
<dbReference type="AlphaFoldDB" id="R0GDH7"/>
<reference evidence="3" key="1">
    <citation type="journal article" date="2013" name="Nat. Genet.">
        <title>The Capsella rubella genome and the genomic consequences of rapid mating system evolution.</title>
        <authorList>
            <person name="Slotte T."/>
            <person name="Hazzouri K.M."/>
            <person name="Agren J.A."/>
            <person name="Koenig D."/>
            <person name="Maumus F."/>
            <person name="Guo Y.L."/>
            <person name="Steige K."/>
            <person name="Platts A.E."/>
            <person name="Escobar J.S."/>
            <person name="Newman L.K."/>
            <person name="Wang W."/>
            <person name="Mandakova T."/>
            <person name="Vello E."/>
            <person name="Smith L.M."/>
            <person name="Henz S.R."/>
            <person name="Steffen J."/>
            <person name="Takuno S."/>
            <person name="Brandvain Y."/>
            <person name="Coop G."/>
            <person name="Andolfatto P."/>
            <person name="Hu T.T."/>
            <person name="Blanchette M."/>
            <person name="Clark R.M."/>
            <person name="Quesneville H."/>
            <person name="Nordborg M."/>
            <person name="Gaut B.S."/>
            <person name="Lysak M.A."/>
            <person name="Jenkins J."/>
            <person name="Grimwood J."/>
            <person name="Chapman J."/>
            <person name="Prochnik S."/>
            <person name="Shu S."/>
            <person name="Rokhsar D."/>
            <person name="Schmutz J."/>
            <person name="Weigel D."/>
            <person name="Wright S.I."/>
        </authorList>
    </citation>
    <scope>NUCLEOTIDE SEQUENCE [LARGE SCALE GENOMIC DNA]</scope>
    <source>
        <strain evidence="3">cv. Monte Gargano</strain>
    </source>
</reference>
<evidence type="ECO:0000313" key="3">
    <source>
        <dbReference type="Proteomes" id="UP000029121"/>
    </source>
</evidence>
<dbReference type="InterPro" id="IPR035979">
    <property type="entry name" value="RBD_domain_sf"/>
</dbReference>
<feature type="region of interest" description="Disordered" evidence="1">
    <location>
        <begin position="195"/>
        <end position="232"/>
    </location>
</feature>